<protein>
    <submittedName>
        <fullName evidence="2">Uncharacterized protein</fullName>
    </submittedName>
</protein>
<reference evidence="2" key="1">
    <citation type="submission" date="2021-01" db="EMBL/GenBank/DDBJ databases">
        <authorList>
            <person name="Corre E."/>
            <person name="Pelletier E."/>
            <person name="Niang G."/>
            <person name="Scheremetjew M."/>
            <person name="Finn R."/>
            <person name="Kale V."/>
            <person name="Holt S."/>
            <person name="Cochrane G."/>
            <person name="Meng A."/>
            <person name="Brown T."/>
            <person name="Cohen L."/>
        </authorList>
    </citation>
    <scope>NUCLEOTIDE SEQUENCE</scope>
    <source>
        <strain evidence="2">CCMP3105</strain>
    </source>
</reference>
<proteinExistence type="predicted"/>
<name>A0A7S4UE00_9DINO</name>
<feature type="region of interest" description="Disordered" evidence="1">
    <location>
        <begin position="104"/>
        <end position="131"/>
    </location>
</feature>
<feature type="region of interest" description="Disordered" evidence="1">
    <location>
        <begin position="338"/>
        <end position="358"/>
    </location>
</feature>
<sequence>MRAYDPQSRLWKILLDSGSSHWCEQWVLRPLGGAGRPPSSSPVRVPPVPQSTCSGEHKAAAAARPPGGGAAAGGSDVHADSRLAACPVRRREEPSAALCRQLPAALGHREPPARPPGEGITELDSGEEGADEVWETDDVWHMDWTALPRITESPLGASPGGSSTLSVAGNDSAHEVVPRPAAGLLGGAAEGLQRDEPNLVPSVIDVLQRELRSLCQSGSFTEQVEAPCTDRESLKVDELPRVSSGTDKENALLDELRKVQGACGPAEVTPHRDAQGARVGCDANTCSTQDDAAWNSPISDDLSSLFTARDTDASCCLDSQPHGGSHTSGGYPSLWEERTERDAGASPKSPCSDYGHLAEPTAEPKVDISRLQQQACRPAGQRYGAAARWLESEARAMRCRRHLKHAKEAGTVSRWQSCTPGAPTPQRPKHATAAARPARCVRPTTPGPTARAARARAALQPQDCARPTPPDLAARVARAGGGVPTRPPERQRPATPDPGGASRVSHARGACRTPERPRPATPDPAAPRPAQARGACRTPERPRCPTPDPVARVARACGELQPPHRARPATLEPPGHWQRQGGAAPQPPECPRLSTPDPARPREAFLQLGPPRVAVLRPGAESGAGRRRPASAGVAAGGGRERKGASMGLQ</sequence>
<accession>A0A7S4UE00</accession>
<evidence type="ECO:0000313" key="2">
    <source>
        <dbReference type="EMBL" id="CAE4574676.1"/>
    </source>
</evidence>
<organism evidence="2">
    <name type="scientific">Alexandrium monilatum</name>
    <dbReference type="NCBI Taxonomy" id="311494"/>
    <lineage>
        <taxon>Eukaryota</taxon>
        <taxon>Sar</taxon>
        <taxon>Alveolata</taxon>
        <taxon>Dinophyceae</taxon>
        <taxon>Gonyaulacales</taxon>
        <taxon>Pyrocystaceae</taxon>
        <taxon>Alexandrium</taxon>
    </lineage>
</organism>
<evidence type="ECO:0000256" key="1">
    <source>
        <dbReference type="SAM" id="MobiDB-lite"/>
    </source>
</evidence>
<feature type="region of interest" description="Disordered" evidence="1">
    <location>
        <begin position="34"/>
        <end position="78"/>
    </location>
</feature>
<feature type="region of interest" description="Disordered" evidence="1">
    <location>
        <begin position="415"/>
        <end position="650"/>
    </location>
</feature>
<feature type="compositionally biased region" description="Low complexity" evidence="1">
    <location>
        <begin position="442"/>
        <end position="458"/>
    </location>
</feature>
<feature type="compositionally biased region" description="Low complexity" evidence="1">
    <location>
        <begin position="528"/>
        <end position="537"/>
    </location>
</feature>
<dbReference type="EMBL" id="HBNR01021465">
    <property type="protein sequence ID" value="CAE4574676.1"/>
    <property type="molecule type" value="Transcribed_RNA"/>
</dbReference>
<gene>
    <name evidence="2" type="ORF">AMON00008_LOCUS14295</name>
</gene>
<dbReference type="AlphaFoldDB" id="A0A7S4UE00"/>